<evidence type="ECO:0000256" key="1">
    <source>
        <dbReference type="ARBA" id="ARBA00009342"/>
    </source>
</evidence>
<protein>
    <recommendedName>
        <fullName evidence="4">N-acetyltransferase domain-containing protein</fullName>
    </recommendedName>
</protein>
<accession>A0A8J9UM51</accession>
<name>A0A8J9UM51_9NEOP</name>
<dbReference type="Pfam" id="PF13302">
    <property type="entry name" value="Acetyltransf_3"/>
    <property type="match status" value="1"/>
</dbReference>
<reference evidence="5" key="1">
    <citation type="submission" date="2021-12" db="EMBL/GenBank/DDBJ databases">
        <authorList>
            <person name="Martin H S."/>
        </authorList>
    </citation>
    <scope>NUCLEOTIDE SEQUENCE</scope>
</reference>
<dbReference type="OrthoDB" id="5043642at2759"/>
<sequence length="194" mass="22922">MKINERTKIIGSNTILVPYMDSHVPKYHNWMKSEELQRLTASEPLTLEEEYNMQKSWREDEDKCTFIILDKSTYEANENEIESMIGDTNIFLLDKDNCIGEIEIMIAEKSARSKKFGWEAVILMILYGIKYIHLKIIEAKISFTNDISVRMFNKLGFVEKSRSEIFKEITLEKIVDAEWLNWLQNQVTYELQSY</sequence>
<feature type="domain" description="N-acetyltransferase" evidence="4">
    <location>
        <begin position="15"/>
        <end position="158"/>
    </location>
</feature>
<gene>
    <name evidence="5" type="ORF">BINO364_LOCUS8729</name>
</gene>
<feature type="non-terminal residue" evidence="5">
    <location>
        <position position="194"/>
    </location>
</feature>
<proteinExistence type="inferred from homology"/>
<organism evidence="5 6">
    <name type="scientific">Brenthis ino</name>
    <name type="common">lesser marbled fritillary</name>
    <dbReference type="NCBI Taxonomy" id="405034"/>
    <lineage>
        <taxon>Eukaryota</taxon>
        <taxon>Metazoa</taxon>
        <taxon>Ecdysozoa</taxon>
        <taxon>Arthropoda</taxon>
        <taxon>Hexapoda</taxon>
        <taxon>Insecta</taxon>
        <taxon>Pterygota</taxon>
        <taxon>Neoptera</taxon>
        <taxon>Endopterygota</taxon>
        <taxon>Lepidoptera</taxon>
        <taxon>Glossata</taxon>
        <taxon>Ditrysia</taxon>
        <taxon>Papilionoidea</taxon>
        <taxon>Nymphalidae</taxon>
        <taxon>Heliconiinae</taxon>
        <taxon>Argynnini</taxon>
        <taxon>Brenthis</taxon>
    </lineage>
</organism>
<evidence type="ECO:0000256" key="2">
    <source>
        <dbReference type="ARBA" id="ARBA00022679"/>
    </source>
</evidence>
<evidence type="ECO:0000259" key="4">
    <source>
        <dbReference type="Pfam" id="PF13302"/>
    </source>
</evidence>
<dbReference type="EMBL" id="OV170223">
    <property type="protein sequence ID" value="CAH0722841.1"/>
    <property type="molecule type" value="Genomic_DNA"/>
</dbReference>
<dbReference type="PANTHER" id="PTHR13256">
    <property type="entry name" value="N-ACETYLTRANSFERASE 9"/>
    <property type="match status" value="1"/>
</dbReference>
<evidence type="ECO:0000256" key="3">
    <source>
        <dbReference type="ARBA" id="ARBA00023315"/>
    </source>
</evidence>
<dbReference type="InterPro" id="IPR039135">
    <property type="entry name" value="NAT9-like"/>
</dbReference>
<keyword evidence="3" id="KW-0012">Acyltransferase</keyword>
<keyword evidence="6" id="KW-1185">Reference proteome</keyword>
<evidence type="ECO:0000313" key="6">
    <source>
        <dbReference type="Proteomes" id="UP000838878"/>
    </source>
</evidence>
<dbReference type="PANTHER" id="PTHR13256:SF16">
    <property type="entry name" value="ALPHA_BETA-TUBULIN-N-ACETYLTRANSFERASE 9"/>
    <property type="match status" value="1"/>
</dbReference>
<dbReference type="Gene3D" id="3.40.630.30">
    <property type="match status" value="1"/>
</dbReference>
<dbReference type="AlphaFoldDB" id="A0A8J9UM51"/>
<dbReference type="Proteomes" id="UP000838878">
    <property type="component" value="Chromosome 3"/>
</dbReference>
<dbReference type="GO" id="GO:0008080">
    <property type="term" value="F:N-acetyltransferase activity"/>
    <property type="evidence" value="ECO:0007669"/>
    <property type="project" value="InterPro"/>
</dbReference>
<comment type="similarity">
    <text evidence="1">Belongs to the acetyltransferase family. GNAT subfamily.</text>
</comment>
<dbReference type="InterPro" id="IPR000182">
    <property type="entry name" value="GNAT_dom"/>
</dbReference>
<dbReference type="SUPFAM" id="SSF55729">
    <property type="entry name" value="Acyl-CoA N-acyltransferases (Nat)"/>
    <property type="match status" value="1"/>
</dbReference>
<evidence type="ECO:0000313" key="5">
    <source>
        <dbReference type="EMBL" id="CAH0722841.1"/>
    </source>
</evidence>
<dbReference type="InterPro" id="IPR016181">
    <property type="entry name" value="Acyl_CoA_acyltransferase"/>
</dbReference>
<keyword evidence="2" id="KW-0808">Transferase</keyword>